<dbReference type="AlphaFoldDB" id="A0A9P0J238"/>
<dbReference type="GO" id="GO:0035556">
    <property type="term" value="P:intracellular signal transduction"/>
    <property type="evidence" value="ECO:0007669"/>
    <property type="project" value="TreeGrafter"/>
</dbReference>
<evidence type="ECO:0000313" key="15">
    <source>
        <dbReference type="EMBL" id="CAH1721792.1"/>
    </source>
</evidence>
<protein>
    <recommendedName>
        <fullName evidence="3">non-specific serine/threonine protein kinase</fullName>
        <ecNumber evidence="3">2.7.11.1</ecNumber>
    </recommendedName>
</protein>
<dbReference type="PROSITE" id="PS00107">
    <property type="entry name" value="PROTEIN_KINASE_ATP"/>
    <property type="match status" value="1"/>
</dbReference>
<accession>A0A9P0J238</accession>
<dbReference type="GO" id="GO:0005634">
    <property type="term" value="C:nucleus"/>
    <property type="evidence" value="ECO:0007669"/>
    <property type="project" value="TreeGrafter"/>
</dbReference>
<dbReference type="PROSITE" id="PS50011">
    <property type="entry name" value="PROTEIN_KINASE_DOM"/>
    <property type="match status" value="1"/>
</dbReference>
<dbReference type="Gene3D" id="1.10.510.10">
    <property type="entry name" value="Transferase(Phosphotransferase) domain 1"/>
    <property type="match status" value="1"/>
</dbReference>
<dbReference type="InterPro" id="IPR024604">
    <property type="entry name" value="GSG2_C"/>
</dbReference>
<dbReference type="PANTHER" id="PTHR24419:SF18">
    <property type="entry name" value="SERINE_THREONINE-PROTEIN KINASE HASPIN"/>
    <property type="match status" value="1"/>
</dbReference>
<dbReference type="GO" id="GO:0000278">
    <property type="term" value="P:mitotic cell cycle"/>
    <property type="evidence" value="ECO:0007669"/>
    <property type="project" value="TreeGrafter"/>
</dbReference>
<name>A0A9P0J238_APHGO</name>
<dbReference type="Gene3D" id="3.30.200.20">
    <property type="entry name" value="Phosphorylase Kinase, domain 1"/>
    <property type="match status" value="1"/>
</dbReference>
<evidence type="ECO:0000256" key="12">
    <source>
        <dbReference type="ARBA" id="ARBA00048679"/>
    </source>
</evidence>
<evidence type="ECO:0000256" key="8">
    <source>
        <dbReference type="ARBA" id="ARBA00022741"/>
    </source>
</evidence>
<dbReference type="InterPro" id="IPR011009">
    <property type="entry name" value="Kinase-like_dom_sf"/>
</dbReference>
<feature type="domain" description="Protein kinase" evidence="14">
    <location>
        <begin position="861"/>
        <end position="1180"/>
    </location>
</feature>
<evidence type="ECO:0000256" key="13">
    <source>
        <dbReference type="PROSITE-ProRule" id="PRU10141"/>
    </source>
</evidence>
<keyword evidence="8 13" id="KW-0547">Nucleotide-binding</keyword>
<comment type="catalytic activity">
    <reaction evidence="12">
        <text>L-seryl-[protein] + ATP = O-phospho-L-seryl-[protein] + ADP + H(+)</text>
        <dbReference type="Rhea" id="RHEA:17989"/>
        <dbReference type="Rhea" id="RHEA-COMP:9863"/>
        <dbReference type="Rhea" id="RHEA-COMP:11604"/>
        <dbReference type="ChEBI" id="CHEBI:15378"/>
        <dbReference type="ChEBI" id="CHEBI:29999"/>
        <dbReference type="ChEBI" id="CHEBI:30616"/>
        <dbReference type="ChEBI" id="CHEBI:83421"/>
        <dbReference type="ChEBI" id="CHEBI:456216"/>
        <dbReference type="EC" id="2.7.11.1"/>
    </reaction>
</comment>
<reference evidence="15" key="1">
    <citation type="submission" date="2022-02" db="EMBL/GenBank/DDBJ databases">
        <authorList>
            <person name="King R."/>
        </authorList>
    </citation>
    <scope>NUCLEOTIDE SEQUENCE</scope>
</reference>
<evidence type="ECO:0000256" key="6">
    <source>
        <dbReference type="ARBA" id="ARBA00022527"/>
    </source>
</evidence>
<comment type="catalytic activity">
    <reaction evidence="11">
        <text>L-threonyl-[protein] + ATP = O-phospho-L-threonyl-[protein] + ADP + H(+)</text>
        <dbReference type="Rhea" id="RHEA:46608"/>
        <dbReference type="Rhea" id="RHEA-COMP:11060"/>
        <dbReference type="Rhea" id="RHEA-COMP:11605"/>
        <dbReference type="ChEBI" id="CHEBI:15378"/>
        <dbReference type="ChEBI" id="CHEBI:30013"/>
        <dbReference type="ChEBI" id="CHEBI:30616"/>
        <dbReference type="ChEBI" id="CHEBI:61977"/>
        <dbReference type="ChEBI" id="CHEBI:456216"/>
        <dbReference type="EC" id="2.7.11.1"/>
    </reaction>
</comment>
<dbReference type="GO" id="GO:0072354">
    <property type="term" value="F:histone H3T3 kinase activity"/>
    <property type="evidence" value="ECO:0007669"/>
    <property type="project" value="TreeGrafter"/>
</dbReference>
<sequence length="1180" mass="135938">MDQGLNNSKFVKTYGKPRRTQLIGQNSLWNDDFDKCLGIEDIPQTTFISPESVSTVSIYMPSEHKKKNEKKKNSISGWSMKLHCTLDSHKNNSGTKKRYTEHNLDSKYNKQNMLLKSTQKKKKLNITNSSKGVTPVSIKKLKTKRILPQEQCSTPLQKSMMLAYGNKFNSISSKKRKKIKSKRNLVHAVNTLNSSELFLNQENSRVNSSNILMNINDEYNNPFDQSVQISSWKYPSLNKYSQNSISNNQLLNNSSSLFKIKKKKNPSPKEENSNWYHKVMNIFGDEETITLEKSRNQDTLILEEHIESSSDLEPVLTYETKQLKPLEQQKQSLPLSDLNNISFKSLKHFNKSSSGKENRSVLSLNRSKPYAKNSIITIDNIKDRTIEESQQNQSYVLCDKYVSKHSESVNDLCESYSVLDESKENENCRLPNVDDVSVNSLNDKPSINKPNNEDYKLFQLNQYETPSSCMNTTPIIQNKVKSILNNSYNLSQDYSKMSSADPLDFRLLDVFDRIDNNKHSSYPQNNKTSLISFNENIGHSSDDYQIVCCSPNSESQELLDVTSKFSDIIIDTIEQCDKSIKEENLSEEFDHTICMSHDISNHKHDISNNSSSILQSSSSLEQDTVIYKQNCTDVVCNKENADNDLLLNDNSIELKTSSVCYSKEDISKYNNELCRHTNLSNDKCIDSEKTDTKNQINISNSVSNDLLENNESNLSVIMPRRRYATRFQNLDTIVESTQLETILPEQNTTVFHLEPGKKWRRSISIVRSFMDRNMDQSINLTKGRKWANTVDDILRQQYINTSVHQNLDQSNVLKNSMSSTNQNLHKTSVDLENQKAKNYIFEACNQQELISFESWLSPKCSNKWKKVGEGVYGEVFSYSNGYRCTIVKIIPVEGEVNINGEEQKKMFEVYSEIVIAVELNKLWNKSNLNQTSSFCKLKRVSCVQGKYPNSLINHWQQYDNDKGSDNDNPNILPKDQIFMILEMENGGIDVENFIFNSADQSLFAFLQIVFGLAVAEEVYKFEHRDLHIGNILIKKCSNKNISYKLDGEYYNVPSRGIKITIIDFTLSRMTYNSKHVYNDLAKDTELFTSVGDYQFDIYRMMRKETNDRWESFKPATNIYWLHYVLDKMLLSVFYKKTDTVLHNNGLSKLEQLKDVILSFNSAKSFAESDLILNLIRHKKQ</sequence>
<feature type="binding site" evidence="13">
    <location>
        <position position="888"/>
    </location>
    <ligand>
        <name>ATP</name>
        <dbReference type="ChEBI" id="CHEBI:30616"/>
    </ligand>
</feature>
<dbReference type="SUPFAM" id="SSF56112">
    <property type="entry name" value="Protein kinase-like (PK-like)"/>
    <property type="match status" value="1"/>
</dbReference>
<dbReference type="Pfam" id="PF12330">
    <property type="entry name" value="Haspin_kinase"/>
    <property type="match status" value="1"/>
</dbReference>
<dbReference type="InterPro" id="IPR017441">
    <property type="entry name" value="Protein_kinase_ATP_BS"/>
</dbReference>
<gene>
    <name evidence="15" type="ORF">APHIGO_LOCUS4530</name>
</gene>
<dbReference type="PANTHER" id="PTHR24419">
    <property type="entry name" value="INTERLEUKIN-1 RECEPTOR-ASSOCIATED KINASE"/>
    <property type="match status" value="1"/>
</dbReference>
<reference evidence="15" key="2">
    <citation type="submission" date="2022-10" db="EMBL/GenBank/DDBJ databases">
        <authorList>
            <consortium name="ENA_rothamsted_submissions"/>
            <consortium name="culmorum"/>
            <person name="King R."/>
        </authorList>
    </citation>
    <scope>NUCLEOTIDE SEQUENCE</scope>
</reference>
<dbReference type="EMBL" id="OU899035">
    <property type="protein sequence ID" value="CAH1721792.1"/>
    <property type="molecule type" value="Genomic_DNA"/>
</dbReference>
<proteinExistence type="predicted"/>
<dbReference type="InterPro" id="IPR000719">
    <property type="entry name" value="Prot_kinase_dom"/>
</dbReference>
<dbReference type="SMART" id="SM01331">
    <property type="entry name" value="DUF3635"/>
    <property type="match status" value="1"/>
</dbReference>
<evidence type="ECO:0000256" key="4">
    <source>
        <dbReference type="ARBA" id="ARBA00022454"/>
    </source>
</evidence>
<keyword evidence="6" id="KW-0723">Serine/threonine-protein kinase</keyword>
<comment type="subcellular location">
    <subcellularLocation>
        <location evidence="1">Chromosome</location>
    </subcellularLocation>
    <subcellularLocation>
        <location evidence="2">Cytoplasm</location>
    </subcellularLocation>
</comment>
<dbReference type="FunFam" id="1.10.510.10:FF:000401">
    <property type="entry name" value="serine/threonine-protein kinase haspin"/>
    <property type="match status" value="1"/>
</dbReference>
<dbReference type="GO" id="GO:0005694">
    <property type="term" value="C:chromosome"/>
    <property type="evidence" value="ECO:0007669"/>
    <property type="project" value="UniProtKB-SubCell"/>
</dbReference>
<keyword evidence="4" id="KW-0158">Chromosome</keyword>
<evidence type="ECO:0000256" key="10">
    <source>
        <dbReference type="ARBA" id="ARBA00022840"/>
    </source>
</evidence>
<evidence type="ECO:0000256" key="5">
    <source>
        <dbReference type="ARBA" id="ARBA00022490"/>
    </source>
</evidence>
<evidence type="ECO:0000256" key="7">
    <source>
        <dbReference type="ARBA" id="ARBA00022679"/>
    </source>
</evidence>
<dbReference type="EC" id="2.7.11.1" evidence="3"/>
<dbReference type="GO" id="GO:0005737">
    <property type="term" value="C:cytoplasm"/>
    <property type="evidence" value="ECO:0007669"/>
    <property type="project" value="UniProtKB-SubCell"/>
</dbReference>
<organism evidence="15 16">
    <name type="scientific">Aphis gossypii</name>
    <name type="common">Cotton aphid</name>
    <dbReference type="NCBI Taxonomy" id="80765"/>
    <lineage>
        <taxon>Eukaryota</taxon>
        <taxon>Metazoa</taxon>
        <taxon>Ecdysozoa</taxon>
        <taxon>Arthropoda</taxon>
        <taxon>Hexapoda</taxon>
        <taxon>Insecta</taxon>
        <taxon>Pterygota</taxon>
        <taxon>Neoptera</taxon>
        <taxon>Paraneoptera</taxon>
        <taxon>Hemiptera</taxon>
        <taxon>Sternorrhyncha</taxon>
        <taxon>Aphidomorpha</taxon>
        <taxon>Aphidoidea</taxon>
        <taxon>Aphididae</taxon>
        <taxon>Aphidini</taxon>
        <taxon>Aphis</taxon>
        <taxon>Aphis</taxon>
    </lineage>
</organism>
<dbReference type="GO" id="GO:0005524">
    <property type="term" value="F:ATP binding"/>
    <property type="evidence" value="ECO:0007669"/>
    <property type="project" value="UniProtKB-UniRule"/>
</dbReference>
<keyword evidence="16" id="KW-1185">Reference proteome</keyword>
<evidence type="ECO:0000256" key="9">
    <source>
        <dbReference type="ARBA" id="ARBA00022777"/>
    </source>
</evidence>
<keyword evidence="9" id="KW-0418">Kinase</keyword>
<evidence type="ECO:0000256" key="2">
    <source>
        <dbReference type="ARBA" id="ARBA00004496"/>
    </source>
</evidence>
<keyword evidence="10 13" id="KW-0067">ATP-binding</keyword>
<evidence type="ECO:0000313" key="16">
    <source>
        <dbReference type="Proteomes" id="UP001154329"/>
    </source>
</evidence>
<dbReference type="Proteomes" id="UP001154329">
    <property type="component" value="Chromosome 2"/>
</dbReference>
<evidence type="ECO:0000256" key="3">
    <source>
        <dbReference type="ARBA" id="ARBA00012513"/>
    </source>
</evidence>
<evidence type="ECO:0000259" key="14">
    <source>
        <dbReference type="PROSITE" id="PS50011"/>
    </source>
</evidence>
<keyword evidence="5" id="KW-0963">Cytoplasm</keyword>
<evidence type="ECO:0000256" key="1">
    <source>
        <dbReference type="ARBA" id="ARBA00004286"/>
    </source>
</evidence>
<evidence type="ECO:0000256" key="11">
    <source>
        <dbReference type="ARBA" id="ARBA00047899"/>
    </source>
</evidence>
<keyword evidence="7" id="KW-0808">Transferase</keyword>